<feature type="transmembrane region" description="Helical" evidence="4">
    <location>
        <begin position="372"/>
        <end position="391"/>
    </location>
</feature>
<dbReference type="PROSITE" id="PS50850">
    <property type="entry name" value="MFS"/>
    <property type="match status" value="1"/>
</dbReference>
<dbReference type="PANTHER" id="PTHR23518:SF2">
    <property type="entry name" value="MAJOR FACILITATOR SUPERFAMILY TRANSPORTER"/>
    <property type="match status" value="1"/>
</dbReference>
<evidence type="ECO:0000256" key="4">
    <source>
        <dbReference type="SAM" id="Phobius"/>
    </source>
</evidence>
<dbReference type="PANTHER" id="PTHR23518">
    <property type="entry name" value="C-METHYLTRANSFERASE"/>
    <property type="match status" value="1"/>
</dbReference>
<keyword evidence="7" id="KW-1185">Reference proteome</keyword>
<organism evidence="6 7">
    <name type="scientific">Rugamonas apoptosis</name>
    <dbReference type="NCBI Taxonomy" id="2758570"/>
    <lineage>
        <taxon>Bacteria</taxon>
        <taxon>Pseudomonadati</taxon>
        <taxon>Pseudomonadota</taxon>
        <taxon>Betaproteobacteria</taxon>
        <taxon>Burkholderiales</taxon>
        <taxon>Oxalobacteraceae</taxon>
        <taxon>Telluria group</taxon>
        <taxon>Rugamonas</taxon>
    </lineage>
</organism>
<evidence type="ECO:0000256" key="3">
    <source>
        <dbReference type="ARBA" id="ARBA00023136"/>
    </source>
</evidence>
<feature type="transmembrane region" description="Helical" evidence="4">
    <location>
        <begin position="96"/>
        <end position="116"/>
    </location>
</feature>
<dbReference type="GO" id="GO:0022857">
    <property type="term" value="F:transmembrane transporter activity"/>
    <property type="evidence" value="ECO:0007669"/>
    <property type="project" value="InterPro"/>
</dbReference>
<dbReference type="Gene3D" id="1.20.1250.20">
    <property type="entry name" value="MFS general substrate transporter like domains"/>
    <property type="match status" value="2"/>
</dbReference>
<dbReference type="Pfam" id="PF07690">
    <property type="entry name" value="MFS_1"/>
    <property type="match status" value="1"/>
</dbReference>
<name>A0A7W2F7Z6_9BURK</name>
<feature type="transmembrane region" description="Helical" evidence="4">
    <location>
        <begin position="36"/>
        <end position="58"/>
    </location>
</feature>
<sequence length="396" mass="42496">MPERIDTPAPGWRGLHPDILKLGLVSFLTDLSSEMIFSVFAIFFTTVAGASSALLGLIEGLADFSASSLNYLSGWLSDRSGGRKALVLAGYGFSTLAKTILLVSTAITGLSLFRVIERLGKGFRGPPRDAWLSAIATPARRGYAFGVHKALDKSGAVVGPLVAWALLKWLGESGGAYRLLFWVAVVPAIVSMAVLATVKDRPATPHARESVWRNWHALSPGFKRFLLPGGLFALAYYSLGFLLLKAHDVGFGVTDIVLLYAFFNVTCVLAAPSVGRLGDRIGRRHIVVLGYLVHGLLNVWLALAHARWELVAAFGVYGLFYAIEDAQSKAYIADLEPERRASAIGIYSFVTGVLYLPASLLAGALWSIAPTWTFGAAALLSLAAIIVFITTRGGRT</sequence>
<accession>A0A7W2F7Z6</accession>
<evidence type="ECO:0000313" key="7">
    <source>
        <dbReference type="Proteomes" id="UP000573499"/>
    </source>
</evidence>
<dbReference type="SUPFAM" id="SSF103473">
    <property type="entry name" value="MFS general substrate transporter"/>
    <property type="match status" value="1"/>
</dbReference>
<keyword evidence="1 4" id="KW-0812">Transmembrane</keyword>
<evidence type="ECO:0000256" key="1">
    <source>
        <dbReference type="ARBA" id="ARBA00022692"/>
    </source>
</evidence>
<comment type="caution">
    <text evidence="6">The sequence shown here is derived from an EMBL/GenBank/DDBJ whole genome shotgun (WGS) entry which is preliminary data.</text>
</comment>
<dbReference type="CDD" id="cd17370">
    <property type="entry name" value="MFS_MJ1317_like"/>
    <property type="match status" value="1"/>
</dbReference>
<feature type="transmembrane region" description="Helical" evidence="4">
    <location>
        <begin position="256"/>
        <end position="274"/>
    </location>
</feature>
<feature type="transmembrane region" description="Helical" evidence="4">
    <location>
        <begin position="225"/>
        <end position="244"/>
    </location>
</feature>
<evidence type="ECO:0000259" key="5">
    <source>
        <dbReference type="PROSITE" id="PS50850"/>
    </source>
</evidence>
<dbReference type="InterPro" id="IPR020846">
    <property type="entry name" value="MFS_dom"/>
</dbReference>
<keyword evidence="2 4" id="KW-1133">Transmembrane helix</keyword>
<feature type="transmembrane region" description="Helical" evidence="4">
    <location>
        <begin position="344"/>
        <end position="366"/>
    </location>
</feature>
<dbReference type="InterPro" id="IPR011701">
    <property type="entry name" value="MFS"/>
</dbReference>
<gene>
    <name evidence="6" type="ORF">H3H39_07075</name>
</gene>
<dbReference type="EMBL" id="JACEZU010000003">
    <property type="protein sequence ID" value="MBA5686818.1"/>
    <property type="molecule type" value="Genomic_DNA"/>
</dbReference>
<proteinExistence type="predicted"/>
<feature type="transmembrane region" description="Helical" evidence="4">
    <location>
        <begin position="179"/>
        <end position="198"/>
    </location>
</feature>
<evidence type="ECO:0000313" key="6">
    <source>
        <dbReference type="EMBL" id="MBA5686818.1"/>
    </source>
</evidence>
<protein>
    <submittedName>
        <fullName evidence="6">MFS transporter</fullName>
    </submittedName>
</protein>
<evidence type="ECO:0000256" key="2">
    <source>
        <dbReference type="ARBA" id="ARBA00022989"/>
    </source>
</evidence>
<feature type="transmembrane region" description="Helical" evidence="4">
    <location>
        <begin position="286"/>
        <end position="302"/>
    </location>
</feature>
<dbReference type="InterPro" id="IPR036259">
    <property type="entry name" value="MFS_trans_sf"/>
</dbReference>
<keyword evidence="3 4" id="KW-0472">Membrane</keyword>
<dbReference type="RefSeq" id="WP_182152674.1">
    <property type="nucleotide sequence ID" value="NZ_JACEZU010000003.1"/>
</dbReference>
<feature type="transmembrane region" description="Helical" evidence="4">
    <location>
        <begin position="308"/>
        <end position="323"/>
    </location>
</feature>
<dbReference type="Proteomes" id="UP000573499">
    <property type="component" value="Unassembled WGS sequence"/>
</dbReference>
<reference evidence="6 7" key="1">
    <citation type="submission" date="2020-07" db="EMBL/GenBank/DDBJ databases">
        <title>Novel species isolated from subtropical streams in China.</title>
        <authorList>
            <person name="Lu H."/>
        </authorList>
    </citation>
    <scope>NUCLEOTIDE SEQUENCE [LARGE SCALE GENOMIC DNA]</scope>
    <source>
        <strain evidence="6 7">LX47W</strain>
    </source>
</reference>
<feature type="domain" description="Major facilitator superfamily (MFS) profile" evidence="5">
    <location>
        <begin position="18"/>
        <end position="393"/>
    </location>
</feature>
<dbReference type="AlphaFoldDB" id="A0A7W2F7Z6"/>